<sequence length="98" mass="11690">MLLFNQQRGRYIEKEQWHPKQQGEWQGESYQLSISYHNPTELIMDILKYGSDVEVIAPESLRQAVREEIEKMQEKYEKNQGESQDLRLRSGITTPLHR</sequence>
<dbReference type="EMBL" id="UOFX01000023">
    <property type="protein sequence ID" value="VAX07376.1"/>
    <property type="molecule type" value="Genomic_DNA"/>
</dbReference>
<gene>
    <name evidence="3" type="ORF">MNBD_GAMMA26-2644</name>
</gene>
<dbReference type="Pfam" id="PF25583">
    <property type="entry name" value="WCX"/>
    <property type="match status" value="1"/>
</dbReference>
<reference evidence="3" key="1">
    <citation type="submission" date="2018-06" db="EMBL/GenBank/DDBJ databases">
        <authorList>
            <person name="Zhirakovskaya E."/>
        </authorList>
    </citation>
    <scope>NUCLEOTIDE SEQUENCE</scope>
</reference>
<evidence type="ECO:0000313" key="3">
    <source>
        <dbReference type="EMBL" id="VAX07376.1"/>
    </source>
</evidence>
<feature type="region of interest" description="Disordered" evidence="1">
    <location>
        <begin position="73"/>
        <end position="98"/>
    </location>
</feature>
<accession>A0A3B1AN38</accession>
<feature type="compositionally biased region" description="Basic and acidic residues" evidence="1">
    <location>
        <begin position="73"/>
        <end position="88"/>
    </location>
</feature>
<proteinExistence type="predicted"/>
<feature type="domain" description="WCX" evidence="2">
    <location>
        <begin position="2"/>
        <end position="72"/>
    </location>
</feature>
<evidence type="ECO:0000256" key="1">
    <source>
        <dbReference type="SAM" id="MobiDB-lite"/>
    </source>
</evidence>
<dbReference type="InterPro" id="IPR057727">
    <property type="entry name" value="WCX_dom"/>
</dbReference>
<protein>
    <recommendedName>
        <fullName evidence="2">WCX domain-containing protein</fullName>
    </recommendedName>
</protein>
<name>A0A3B1AN38_9ZZZZ</name>
<organism evidence="3">
    <name type="scientific">hydrothermal vent metagenome</name>
    <dbReference type="NCBI Taxonomy" id="652676"/>
    <lineage>
        <taxon>unclassified sequences</taxon>
        <taxon>metagenomes</taxon>
        <taxon>ecological metagenomes</taxon>
    </lineage>
</organism>
<evidence type="ECO:0000259" key="2">
    <source>
        <dbReference type="Pfam" id="PF25583"/>
    </source>
</evidence>
<dbReference type="AlphaFoldDB" id="A0A3B1AN38"/>